<dbReference type="Gene3D" id="1.20.5.340">
    <property type="match status" value="1"/>
</dbReference>
<evidence type="ECO:0000256" key="1">
    <source>
        <dbReference type="SAM" id="Coils"/>
    </source>
</evidence>
<dbReference type="EMBL" id="VYZL01000741">
    <property type="protein sequence ID" value="NWR55746.1"/>
    <property type="molecule type" value="Genomic_DNA"/>
</dbReference>
<dbReference type="GO" id="GO:0005814">
    <property type="term" value="C:centriole"/>
    <property type="evidence" value="ECO:0007669"/>
    <property type="project" value="TreeGrafter"/>
</dbReference>
<dbReference type="InterPro" id="IPR026636">
    <property type="entry name" value="MPHOSPH9"/>
</dbReference>
<feature type="non-terminal residue" evidence="3">
    <location>
        <position position="1"/>
    </location>
</feature>
<dbReference type="AlphaFoldDB" id="A0A7K4Y9Q0"/>
<feature type="compositionally biased region" description="Basic and acidic residues" evidence="2">
    <location>
        <begin position="858"/>
        <end position="870"/>
    </location>
</feature>
<proteinExistence type="predicted"/>
<evidence type="ECO:0000313" key="4">
    <source>
        <dbReference type="Proteomes" id="UP000551127"/>
    </source>
</evidence>
<feature type="region of interest" description="Disordered" evidence="2">
    <location>
        <begin position="792"/>
        <end position="842"/>
    </location>
</feature>
<keyword evidence="1" id="KW-0175">Coiled coil</keyword>
<evidence type="ECO:0000256" key="2">
    <source>
        <dbReference type="SAM" id="MobiDB-lite"/>
    </source>
</evidence>
<protein>
    <submittedName>
        <fullName evidence="3">MPP9 phase</fullName>
    </submittedName>
</protein>
<feature type="non-terminal residue" evidence="3">
    <location>
        <position position="1117"/>
    </location>
</feature>
<reference evidence="3 4" key="1">
    <citation type="submission" date="2019-09" db="EMBL/GenBank/DDBJ databases">
        <title>Bird 10,000 Genomes (B10K) Project - Family phase.</title>
        <authorList>
            <person name="Zhang G."/>
        </authorList>
    </citation>
    <scope>NUCLEOTIDE SEQUENCE [LARGE SCALE GENOMIC DNA]</scope>
    <source>
        <strain evidence="3">B10K-DU-012-80</strain>
    </source>
</reference>
<feature type="region of interest" description="Disordered" evidence="2">
    <location>
        <begin position="427"/>
        <end position="468"/>
    </location>
</feature>
<feature type="region of interest" description="Disordered" evidence="2">
    <location>
        <begin position="95"/>
        <end position="118"/>
    </location>
</feature>
<dbReference type="PANTHER" id="PTHR14926">
    <property type="entry name" value="M-PHASE PHOSPHOPROTEIN 9"/>
    <property type="match status" value="1"/>
</dbReference>
<name>A0A7K4Y9Q0_BUCAB</name>
<feature type="coiled-coil region" evidence="1">
    <location>
        <begin position="584"/>
        <end position="749"/>
    </location>
</feature>
<keyword evidence="4" id="KW-1185">Reference proteome</keyword>
<dbReference type="PANTHER" id="PTHR14926:SF1">
    <property type="entry name" value="M-PHASE PHOSPHOPROTEIN 9"/>
    <property type="match status" value="1"/>
</dbReference>
<evidence type="ECO:0000313" key="3">
    <source>
        <dbReference type="EMBL" id="NWR55746.1"/>
    </source>
</evidence>
<accession>A0A7K4Y9Q0</accession>
<dbReference type="Proteomes" id="UP000551127">
    <property type="component" value="Unassembled WGS sequence"/>
</dbReference>
<feature type="compositionally biased region" description="Low complexity" evidence="2">
    <location>
        <begin position="912"/>
        <end position="924"/>
    </location>
</feature>
<dbReference type="OrthoDB" id="6288856at2759"/>
<feature type="compositionally biased region" description="Polar residues" evidence="2">
    <location>
        <begin position="446"/>
        <end position="468"/>
    </location>
</feature>
<comment type="caution">
    <text evidence="3">The sequence shown here is derived from an EMBL/GenBank/DDBJ whole genome shotgun (WGS) entry which is preliminary data.</text>
</comment>
<feature type="region of interest" description="Disordered" evidence="2">
    <location>
        <begin position="858"/>
        <end position="932"/>
    </location>
</feature>
<feature type="coiled-coil region" evidence="1">
    <location>
        <begin position="1043"/>
        <end position="1104"/>
    </location>
</feature>
<sequence>SPSSNPNGVPGYSGNTRSSLMPGSVELLASLMQDIQDIGNANSGIVKNCETRWLQLLRLVEKQCQEQIVAQQEQFRHQIQLIQDEIRQLVKSQTSNWGAGKSRSSPAKLTDASSPLQSQMGMRSEIFEENECIVNQLRSNEAESQPNTADLHRECFANGASVTSGYGALSAAELNPGKPNGISKRTDCMEKTAQGQGEAAGLWSDAGVARVQNKRELFLPKTEEHFSSGRNDILVFPAESEQKVDEAQYGKKPSKPLTSWAQKLKQNNPKRINAEEGCVNSMQENEQAKKLPLENTNLADAALPPYTFYLNQPNKSPNSLVSEASGLSYWKLDEKEMYHSLPENFRSEFNDVFSTELSSADEAKLSSLKDIYHKRQRENKQLPDQNFMPSSQSSHPPEILTLDPTLHMKPGQQNPGHCFFNTAEDATPFSPDSMAEPGFSSHCDTDSFSQTSNSSQLDDSPKYPTSSRAVHSDLWRNHPFQNDNQSICPSPVAYLDANNDTLVNTEEEETLTLTPSSVTQCADNSLPEYSLSVTSVEHPVIMSKVRENLREKHARHIADLRAYYDSEIHTLKQQLEASHKTAASEDLKKINQNLTDRCDQLDAALNEASARIKALENKNNVLEKQVADWRERFYAVSNTSKVLQERLDEMHTIYKEKDNTISRLKLRLKDVEEAFEKAYKLSDNKRLKEENKMFQNLLGEYESLGKEHERVKDTLNTTENKLLDANTQISDLKRTISKLEAQLKQVEHENMLKLRHVTESHLRTSCANKLATPDVSRRKWLIPGAEYSIFTGQPLEVQGSPKDNRSEETYIPSRHHSPPEKDSSQEDSSTNTIEKANEMSEAPIIKAFRELEDGKAFKDWGTQTEKEDTSAKTSNRRQTVGFVETSLVTNRSPEKGKDQHRPKRYSPPSGQRSSSLPPSNRRSNTPTRREIMLAPVSVTYSPKRSPKENLSPGFSHLLSKNENTVTRFDILLDDLETGPTSTLQHSNSRKRLQFLSLDDVEGNLSKWGKTNATAWDERSVAQYEPVLSPCEGDFKYTTRIKTLAETERLFDELTQEKQQAKIILILNRIPSSGGRMTLQARLNQEALEDRLERVNRELGSIRMTLKRFHVLRTSANL</sequence>
<organism evidence="3 4">
    <name type="scientific">Bucorvus abyssinicus</name>
    <name type="common">Northern ground-hornbill</name>
    <name type="synonym">Abyssinian ground-hornbill</name>
    <dbReference type="NCBI Taxonomy" id="153643"/>
    <lineage>
        <taxon>Eukaryota</taxon>
        <taxon>Metazoa</taxon>
        <taxon>Chordata</taxon>
        <taxon>Craniata</taxon>
        <taxon>Vertebrata</taxon>
        <taxon>Euteleostomi</taxon>
        <taxon>Archelosauria</taxon>
        <taxon>Archosauria</taxon>
        <taxon>Dinosauria</taxon>
        <taxon>Saurischia</taxon>
        <taxon>Theropoda</taxon>
        <taxon>Coelurosauria</taxon>
        <taxon>Aves</taxon>
        <taxon>Neognathae</taxon>
        <taxon>Neoaves</taxon>
        <taxon>Telluraves</taxon>
        <taxon>Coraciimorphae</taxon>
        <taxon>Bucerotiformes</taxon>
        <taxon>Bucorvidae</taxon>
        <taxon>Bucorvus</taxon>
    </lineage>
</organism>
<gene>
    <name evidence="3" type="primary">Mphosph9</name>
    <name evidence="3" type="ORF">BUCABY_R07863</name>
</gene>